<dbReference type="PANTHER" id="PTHR12482">
    <property type="entry name" value="LIPASE ROG1-RELATED-RELATED"/>
    <property type="match status" value="1"/>
</dbReference>
<sequence length="359" mass="39174">MAHTILLLSIAMTFSAHTSGPLQDDDPHSGTVLEPSMTPFDEVTSPAASSTPVNPSNGLNIAAGLTADTISDQPACRPVHLVVLIHGLFGSSADLRNLANAIRTNHPSIVLDLPEVNHGRTRSGIISQSTGLFSHVTDKIQECRATHLSIIGHSLGGITGRFLVHILAEKKIIPDVVTPVHFITIATPHLGMLRWARGFMACIATAAAFLFGPAFQELILCDSVENPLLLEMTSDLFLRSLNLFKQRFTYGCARFDAIVSYESAGLNRINPFELIDYGKKPRLLADKEEIPDLSIEDALKFHTQREETMMTNLNKLKWTKIAIVPIPSLSAHSDVVGKVRGESSIYCDNIIADIVHRFA</sequence>
<feature type="domain" description="DUF676" evidence="3">
    <location>
        <begin position="78"/>
        <end position="263"/>
    </location>
</feature>
<evidence type="ECO:0000256" key="1">
    <source>
        <dbReference type="SAM" id="MobiDB-lite"/>
    </source>
</evidence>
<feature type="region of interest" description="Disordered" evidence="1">
    <location>
        <begin position="19"/>
        <end position="55"/>
    </location>
</feature>
<dbReference type="Pfam" id="PF05057">
    <property type="entry name" value="DUF676"/>
    <property type="match status" value="1"/>
</dbReference>
<dbReference type="EMBL" id="HACM01004451">
    <property type="protein sequence ID" value="CRZ04893.1"/>
    <property type="molecule type" value="Transcribed_RNA"/>
</dbReference>
<dbReference type="InterPro" id="IPR044294">
    <property type="entry name" value="Lipase-like"/>
</dbReference>
<dbReference type="SUPFAM" id="SSF53474">
    <property type="entry name" value="alpha/beta-Hydrolases"/>
    <property type="match status" value="1"/>
</dbReference>
<name>A0A0H5QS96_9EUKA</name>
<evidence type="ECO:0000313" key="4">
    <source>
        <dbReference type="EMBL" id="CRZ04893.1"/>
    </source>
</evidence>
<keyword evidence="2" id="KW-0732">Signal</keyword>
<dbReference type="Gene3D" id="3.40.50.1820">
    <property type="entry name" value="alpha/beta hydrolase"/>
    <property type="match status" value="1"/>
</dbReference>
<dbReference type="EMBL" id="HACM01004450">
    <property type="protein sequence ID" value="CRZ04892.1"/>
    <property type="molecule type" value="Transcribed_RNA"/>
</dbReference>
<dbReference type="InterPro" id="IPR007751">
    <property type="entry name" value="DUF676_lipase-like"/>
</dbReference>
<proteinExistence type="predicted"/>
<feature type="compositionally biased region" description="Polar residues" evidence="1">
    <location>
        <begin position="46"/>
        <end position="55"/>
    </location>
</feature>
<dbReference type="InterPro" id="IPR029058">
    <property type="entry name" value="AB_hydrolase_fold"/>
</dbReference>
<protein>
    <recommendedName>
        <fullName evidence="3">DUF676 domain-containing protein</fullName>
    </recommendedName>
</protein>
<accession>A0A0H5QS96</accession>
<dbReference type="AlphaFoldDB" id="A0A0H5QS96"/>
<dbReference type="PANTHER" id="PTHR12482:SF62">
    <property type="entry name" value="LIPASE ROG1-RELATED"/>
    <property type="match status" value="1"/>
</dbReference>
<reference evidence="4" key="1">
    <citation type="submission" date="2015-04" db="EMBL/GenBank/DDBJ databases">
        <title>The genome sequence of the plant pathogenic Rhizarian Plasmodiophora brassicae reveals insights in its biotrophic life cycle and the origin of chitin synthesis.</title>
        <authorList>
            <person name="Schwelm A."/>
            <person name="Fogelqvist J."/>
            <person name="Knaust A."/>
            <person name="Julke S."/>
            <person name="Lilja T."/>
            <person name="Dhandapani V."/>
            <person name="Bonilla-Rosso G."/>
            <person name="Karlsson M."/>
            <person name="Shevchenko A."/>
            <person name="Choi S.R."/>
            <person name="Kim H.G."/>
            <person name="Park J.Y."/>
            <person name="Lim Y.P."/>
            <person name="Ludwig-Muller J."/>
            <person name="Dixelius C."/>
        </authorList>
    </citation>
    <scope>NUCLEOTIDE SEQUENCE</scope>
    <source>
        <tissue evidence="4">Potato root galls</tissue>
    </source>
</reference>
<evidence type="ECO:0000256" key="2">
    <source>
        <dbReference type="SAM" id="SignalP"/>
    </source>
</evidence>
<organism evidence="4">
    <name type="scientific">Spongospora subterranea</name>
    <dbReference type="NCBI Taxonomy" id="70186"/>
    <lineage>
        <taxon>Eukaryota</taxon>
        <taxon>Sar</taxon>
        <taxon>Rhizaria</taxon>
        <taxon>Endomyxa</taxon>
        <taxon>Phytomyxea</taxon>
        <taxon>Plasmodiophorida</taxon>
        <taxon>Plasmodiophoridae</taxon>
        <taxon>Spongospora</taxon>
    </lineage>
</organism>
<evidence type="ECO:0000259" key="3">
    <source>
        <dbReference type="Pfam" id="PF05057"/>
    </source>
</evidence>
<feature type="signal peptide" evidence="2">
    <location>
        <begin position="1"/>
        <end position="18"/>
    </location>
</feature>
<feature type="chain" id="PRO_5011353016" description="DUF676 domain-containing protein" evidence="2">
    <location>
        <begin position="19"/>
        <end position="359"/>
    </location>
</feature>